<dbReference type="InterPro" id="IPR038128">
    <property type="entry name" value="Gamma_PGA_hydro_sf"/>
</dbReference>
<protein>
    <submittedName>
        <fullName evidence="2">Phage replication-related protein YjqB (UPF0714/DUF867 family)</fullName>
    </submittedName>
</protein>
<accession>A0A7W7FXA4</accession>
<keyword evidence="3" id="KW-1185">Reference proteome</keyword>
<dbReference type="InterPro" id="IPR006311">
    <property type="entry name" value="TAT_signal"/>
</dbReference>
<evidence type="ECO:0000313" key="2">
    <source>
        <dbReference type="EMBL" id="MBB4682416.1"/>
    </source>
</evidence>
<dbReference type="PROSITE" id="PS51318">
    <property type="entry name" value="TAT"/>
    <property type="match status" value="1"/>
</dbReference>
<feature type="chain" id="PRO_5039027336" evidence="1">
    <location>
        <begin position="23"/>
        <end position="269"/>
    </location>
</feature>
<evidence type="ECO:0000256" key="1">
    <source>
        <dbReference type="SAM" id="SignalP"/>
    </source>
</evidence>
<name>A0A7W7FXA4_9PSEU</name>
<dbReference type="Gene3D" id="3.40.630.100">
    <property type="entry name" value="Poly-gamma-glutamate hydrolase, zinc-binding motif"/>
    <property type="match status" value="1"/>
</dbReference>
<proteinExistence type="predicted"/>
<organism evidence="2 3">
    <name type="scientific">Crossiella cryophila</name>
    <dbReference type="NCBI Taxonomy" id="43355"/>
    <lineage>
        <taxon>Bacteria</taxon>
        <taxon>Bacillati</taxon>
        <taxon>Actinomycetota</taxon>
        <taxon>Actinomycetes</taxon>
        <taxon>Pseudonocardiales</taxon>
        <taxon>Pseudonocardiaceae</taxon>
        <taxon>Crossiella</taxon>
    </lineage>
</organism>
<dbReference type="EMBL" id="JACHMH010000001">
    <property type="protein sequence ID" value="MBB4682416.1"/>
    <property type="molecule type" value="Genomic_DNA"/>
</dbReference>
<comment type="caution">
    <text evidence="2">The sequence shown here is derived from an EMBL/GenBank/DDBJ whole genome shotgun (WGS) entry which is preliminary data.</text>
</comment>
<dbReference type="RefSeq" id="WP_221490245.1">
    <property type="nucleotide sequence ID" value="NZ_BAAAUI010000007.1"/>
</dbReference>
<feature type="signal peptide" evidence="1">
    <location>
        <begin position="1"/>
        <end position="22"/>
    </location>
</feature>
<reference evidence="2 3" key="1">
    <citation type="submission" date="2020-08" db="EMBL/GenBank/DDBJ databases">
        <title>Sequencing the genomes of 1000 actinobacteria strains.</title>
        <authorList>
            <person name="Klenk H.-P."/>
        </authorList>
    </citation>
    <scope>NUCLEOTIDE SEQUENCE [LARGE SCALE GENOMIC DNA]</scope>
    <source>
        <strain evidence="2 3">DSM 44230</strain>
    </source>
</reference>
<dbReference type="Pfam" id="PF05908">
    <property type="entry name" value="Gamma_PGA_hydro"/>
    <property type="match status" value="1"/>
</dbReference>
<gene>
    <name evidence="2" type="ORF">HNR67_008534</name>
</gene>
<dbReference type="AlphaFoldDB" id="A0A7W7FXA4"/>
<dbReference type="InterPro" id="IPR008585">
    <property type="entry name" value="Gamma_PGA_hydro"/>
</dbReference>
<dbReference type="Proteomes" id="UP000533598">
    <property type="component" value="Unassembled WGS sequence"/>
</dbReference>
<keyword evidence="1" id="KW-0732">Signal</keyword>
<sequence length="269" mass="28510">MSTASRRTFLSLAAATAIPVLAARPAPAADKYPSNTALYADPDLVEGIDYARRYRRPERFDDDLRQRFPFPDTAILAPHGGGIEGGTSELCHAIGGYHPGTLEPTPADGPRYDLWMFEGIRPADNSELHVTSAHCDDPVARALAGGARRALGVHGCSPAQLGLPAGARAVLVGGRDDPLRQALLNRLAAAGFQAVDGVGHPTLSGRDPENIANRTLSGGGGQLELTTGLRDAMFGTNTRPERRYTTTQVFWDFVSAVRVAIADVALTSS</sequence>
<evidence type="ECO:0000313" key="3">
    <source>
        <dbReference type="Proteomes" id="UP000533598"/>
    </source>
</evidence>